<dbReference type="Proteomes" id="UP000250369">
    <property type="component" value="Unassembled WGS sequence"/>
</dbReference>
<dbReference type="SUPFAM" id="SSF50685">
    <property type="entry name" value="Barwin-like endoglucanases"/>
    <property type="match status" value="1"/>
</dbReference>
<evidence type="ECO:0000259" key="2">
    <source>
        <dbReference type="Pfam" id="PF06725"/>
    </source>
</evidence>
<name>A0A329MRH3_9BACL</name>
<evidence type="ECO:0000313" key="4">
    <source>
        <dbReference type="Proteomes" id="UP000250369"/>
    </source>
</evidence>
<accession>A0A329MRH3</accession>
<dbReference type="InterPro" id="IPR059180">
    <property type="entry name" value="3D_YorM"/>
</dbReference>
<keyword evidence="1" id="KW-0732">Signal</keyword>
<evidence type="ECO:0000313" key="3">
    <source>
        <dbReference type="EMBL" id="RAV22152.1"/>
    </source>
</evidence>
<dbReference type="GO" id="GO:0019867">
    <property type="term" value="C:outer membrane"/>
    <property type="evidence" value="ECO:0007669"/>
    <property type="project" value="InterPro"/>
</dbReference>
<dbReference type="GO" id="GO:0004553">
    <property type="term" value="F:hydrolase activity, hydrolyzing O-glycosyl compounds"/>
    <property type="evidence" value="ECO:0007669"/>
    <property type="project" value="InterPro"/>
</dbReference>
<dbReference type="PANTHER" id="PTHR39160:SF4">
    <property type="entry name" value="RESUSCITATION-PROMOTING FACTOR RPFB"/>
    <property type="match status" value="1"/>
</dbReference>
<dbReference type="PANTHER" id="PTHR39160">
    <property type="entry name" value="CELL WALL-BINDING PROTEIN YOCH"/>
    <property type="match status" value="1"/>
</dbReference>
<feature type="domain" description="3D" evidence="2">
    <location>
        <begin position="140"/>
        <end position="209"/>
    </location>
</feature>
<comment type="caution">
    <text evidence="3">The sequence shown here is derived from an EMBL/GenBank/DDBJ whole genome shotgun (WGS) entry which is preliminary data.</text>
</comment>
<organism evidence="3 4">
    <name type="scientific">Paenibacillus contaminans</name>
    <dbReference type="NCBI Taxonomy" id="450362"/>
    <lineage>
        <taxon>Bacteria</taxon>
        <taxon>Bacillati</taxon>
        <taxon>Bacillota</taxon>
        <taxon>Bacilli</taxon>
        <taxon>Bacillales</taxon>
        <taxon>Paenibacillaceae</taxon>
        <taxon>Paenibacillus</taxon>
    </lineage>
</organism>
<keyword evidence="4" id="KW-1185">Reference proteome</keyword>
<gene>
    <name evidence="3" type="ORF">DQG23_07260</name>
</gene>
<proteinExistence type="predicted"/>
<evidence type="ECO:0000256" key="1">
    <source>
        <dbReference type="ARBA" id="ARBA00022729"/>
    </source>
</evidence>
<reference evidence="3 4" key="1">
    <citation type="journal article" date="2009" name="Int. J. Syst. Evol. Microbiol.">
        <title>Paenibacillus contaminans sp. nov., isolated from a contaminated laboratory plate.</title>
        <authorList>
            <person name="Chou J.H."/>
            <person name="Lee J.H."/>
            <person name="Lin M.C."/>
            <person name="Chang P.S."/>
            <person name="Arun A.B."/>
            <person name="Young C.C."/>
            <person name="Chen W.M."/>
        </authorList>
    </citation>
    <scope>NUCLEOTIDE SEQUENCE [LARGE SCALE GENOMIC DNA]</scope>
    <source>
        <strain evidence="3 4">CKOBP-6</strain>
    </source>
</reference>
<dbReference type="InterPro" id="IPR036908">
    <property type="entry name" value="RlpA-like_sf"/>
</dbReference>
<dbReference type="InterPro" id="IPR010611">
    <property type="entry name" value="3D_dom"/>
</dbReference>
<dbReference type="AlphaFoldDB" id="A0A329MRH3"/>
<dbReference type="Pfam" id="PF06725">
    <property type="entry name" value="3D"/>
    <property type="match status" value="1"/>
</dbReference>
<sequence>MNVYKGLVFKLPPMLEKTVFAYKAESDKEIAMEAAPTLAATPAPAAAAPAAAPVEATPAATPVKAKATPKATAKPAQATTKPVAAVAAAAAAGTIQTANGSETAYSKMIPVVATAYSDAPEENGGWGAVDYFGNPLKVGTIAVDPKVIPMGSKVYVTGISYNGLPSGMIATATDQGGAIKGSRIDIFIPRSMGDVSKFGMQNVKVYVLK</sequence>
<protein>
    <recommendedName>
        <fullName evidence="2">3D domain-containing protein</fullName>
    </recommendedName>
</protein>
<dbReference type="Gene3D" id="2.40.40.10">
    <property type="entry name" value="RlpA-like domain"/>
    <property type="match status" value="1"/>
</dbReference>
<dbReference type="CDD" id="cd14667">
    <property type="entry name" value="3D_containing_proteins"/>
    <property type="match status" value="1"/>
</dbReference>
<dbReference type="EMBL" id="QMFB01000003">
    <property type="protein sequence ID" value="RAV22152.1"/>
    <property type="molecule type" value="Genomic_DNA"/>
</dbReference>
<dbReference type="InterPro" id="IPR051933">
    <property type="entry name" value="Resuscitation_pf_RpfB"/>
</dbReference>
<dbReference type="GO" id="GO:0009254">
    <property type="term" value="P:peptidoglycan turnover"/>
    <property type="evidence" value="ECO:0007669"/>
    <property type="project" value="InterPro"/>
</dbReference>
<dbReference type="OrthoDB" id="9798935at2"/>